<reference evidence="1 2" key="1">
    <citation type="submission" date="2019-03" db="EMBL/GenBank/DDBJ databases">
        <title>Genomic Encyclopedia of Type Strains, Phase IV (KMG-IV): sequencing the most valuable type-strain genomes for metagenomic binning, comparative biology and taxonomic classification.</title>
        <authorList>
            <person name="Goeker M."/>
        </authorList>
    </citation>
    <scope>NUCLEOTIDE SEQUENCE [LARGE SCALE GENOMIC DNA]</scope>
    <source>
        <strain evidence="1 2">DSM 29489</strain>
    </source>
</reference>
<protein>
    <submittedName>
        <fullName evidence="1">Uncharacterized protein</fullName>
    </submittedName>
</protein>
<evidence type="ECO:0000313" key="1">
    <source>
        <dbReference type="EMBL" id="TCS74703.1"/>
    </source>
</evidence>
<dbReference type="Proteomes" id="UP000295726">
    <property type="component" value="Unassembled WGS sequence"/>
</dbReference>
<keyword evidence="2" id="KW-1185">Reference proteome</keyword>
<dbReference type="RefSeq" id="WP_165920974.1">
    <property type="nucleotide sequence ID" value="NZ_DAIPCY010000024.1"/>
</dbReference>
<comment type="caution">
    <text evidence="1">The sequence shown here is derived from an EMBL/GenBank/DDBJ whole genome shotgun (WGS) entry which is preliminary data.</text>
</comment>
<organism evidence="1 2">
    <name type="scientific">Muricomes intestini</name>
    <dbReference type="NCBI Taxonomy" id="1796634"/>
    <lineage>
        <taxon>Bacteria</taxon>
        <taxon>Bacillati</taxon>
        <taxon>Bacillota</taxon>
        <taxon>Clostridia</taxon>
        <taxon>Lachnospirales</taxon>
        <taxon>Lachnospiraceae</taxon>
        <taxon>Muricomes</taxon>
    </lineage>
</organism>
<dbReference type="AlphaFoldDB" id="A0A4R3JZR6"/>
<name>A0A4R3JZR6_9FIRM</name>
<dbReference type="EMBL" id="SLZZ01000035">
    <property type="protein sequence ID" value="TCS74703.1"/>
    <property type="molecule type" value="Genomic_DNA"/>
</dbReference>
<proteinExistence type="predicted"/>
<evidence type="ECO:0000313" key="2">
    <source>
        <dbReference type="Proteomes" id="UP000295726"/>
    </source>
</evidence>
<gene>
    <name evidence="1" type="ORF">EDD59_13517</name>
</gene>
<accession>A0A4R3JZR6</accession>
<sequence length="54" mass="6439">MALPAKEQKVFYQKKEAELLRKLDKGIDDMEQGRILPLRDSMDRIKEKLKKHEV</sequence>